<evidence type="ECO:0000313" key="1">
    <source>
        <dbReference type="EMBL" id="KAJ9052808.1"/>
    </source>
</evidence>
<gene>
    <name evidence="1" type="ORF">DSO57_1030532</name>
</gene>
<organism evidence="1 2">
    <name type="scientific">Entomophthora muscae</name>
    <dbReference type="NCBI Taxonomy" id="34485"/>
    <lineage>
        <taxon>Eukaryota</taxon>
        <taxon>Fungi</taxon>
        <taxon>Fungi incertae sedis</taxon>
        <taxon>Zoopagomycota</taxon>
        <taxon>Entomophthoromycotina</taxon>
        <taxon>Entomophthoromycetes</taxon>
        <taxon>Entomophthorales</taxon>
        <taxon>Entomophthoraceae</taxon>
        <taxon>Entomophthora</taxon>
    </lineage>
</organism>
<reference evidence="1" key="1">
    <citation type="submission" date="2022-04" db="EMBL/GenBank/DDBJ databases">
        <title>Genome of the entomopathogenic fungus Entomophthora muscae.</title>
        <authorList>
            <person name="Elya C."/>
            <person name="Lovett B.R."/>
            <person name="Lee E."/>
            <person name="Macias A.M."/>
            <person name="Hajek A.E."/>
            <person name="De Bivort B.L."/>
            <person name="Kasson M.T."/>
            <person name="De Fine Licht H.H."/>
            <person name="Stajich J.E."/>
        </authorList>
    </citation>
    <scope>NUCLEOTIDE SEQUENCE</scope>
    <source>
        <strain evidence="1">Berkeley</strain>
    </source>
</reference>
<dbReference type="EMBL" id="QTSX02006600">
    <property type="protein sequence ID" value="KAJ9052808.1"/>
    <property type="molecule type" value="Genomic_DNA"/>
</dbReference>
<dbReference type="Proteomes" id="UP001165960">
    <property type="component" value="Unassembled WGS sequence"/>
</dbReference>
<accession>A0ACC2RS09</accession>
<comment type="caution">
    <text evidence="1">The sequence shown here is derived from an EMBL/GenBank/DDBJ whole genome shotgun (WGS) entry which is preliminary data.</text>
</comment>
<protein>
    <submittedName>
        <fullName evidence="1">Uncharacterized protein</fullName>
    </submittedName>
</protein>
<keyword evidence="2" id="KW-1185">Reference proteome</keyword>
<name>A0ACC2RS09_9FUNG</name>
<sequence>MEDATDQATALKQIHQELQVTISAAVTTYKKYADCKRQEGSTYRPGDLVMVDAHNMKLKVLCRKLGPKQAEPFKVEYQIASQCIEYLVSWKGYPNSKNSWAPHYNFSNSQVLIQEFYNCHPTAIGHPKLTLATMKLPLTHKNFSLSHLPDGGIVPQAKAKGNVTVNSTMPGIILPSKKAQKASSPLKN</sequence>
<evidence type="ECO:0000313" key="2">
    <source>
        <dbReference type="Proteomes" id="UP001165960"/>
    </source>
</evidence>
<proteinExistence type="predicted"/>